<evidence type="ECO:0000256" key="1">
    <source>
        <dbReference type="SAM" id="MobiDB-lite"/>
    </source>
</evidence>
<dbReference type="Proteomes" id="UP000095285">
    <property type="component" value="Unassembled WGS sequence"/>
</dbReference>
<feature type="region of interest" description="Disordered" evidence="1">
    <location>
        <begin position="37"/>
        <end position="56"/>
    </location>
</feature>
<keyword evidence="2" id="KW-1185">Reference proteome</keyword>
<reference evidence="3" key="2">
    <citation type="submission" date="2016-11" db="UniProtKB">
        <authorList>
            <consortium name="WormBaseParasite"/>
        </authorList>
    </citation>
    <scope>IDENTIFICATION</scope>
</reference>
<proteinExistence type="predicted"/>
<dbReference type="WBParaSite" id="EN70_4251">
    <property type="protein sequence ID" value="EN70_4251"/>
    <property type="gene ID" value="EN70_4251"/>
</dbReference>
<evidence type="ECO:0000313" key="3">
    <source>
        <dbReference type="WBParaSite" id="EN70_4251"/>
    </source>
</evidence>
<protein>
    <submittedName>
        <fullName evidence="3">Uncharacterized protein</fullName>
    </submittedName>
</protein>
<name>A0A1I7VMS6_LOALO</name>
<accession>A0A1I7VMS6</accession>
<organism evidence="2 3">
    <name type="scientific">Loa loa</name>
    <name type="common">Eye worm</name>
    <name type="synonym">Filaria loa</name>
    <dbReference type="NCBI Taxonomy" id="7209"/>
    <lineage>
        <taxon>Eukaryota</taxon>
        <taxon>Metazoa</taxon>
        <taxon>Ecdysozoa</taxon>
        <taxon>Nematoda</taxon>
        <taxon>Chromadorea</taxon>
        <taxon>Rhabditida</taxon>
        <taxon>Spirurina</taxon>
        <taxon>Spiruromorpha</taxon>
        <taxon>Filarioidea</taxon>
        <taxon>Onchocercidae</taxon>
        <taxon>Loa</taxon>
    </lineage>
</organism>
<feature type="compositionally biased region" description="Basic and acidic residues" evidence="1">
    <location>
        <begin position="42"/>
        <end position="56"/>
    </location>
</feature>
<dbReference type="AlphaFoldDB" id="A0A1I7VMS6"/>
<reference evidence="2" key="1">
    <citation type="submission" date="2012-04" db="EMBL/GenBank/DDBJ databases">
        <title>The Genome Sequence of Loa loa.</title>
        <authorList>
            <consortium name="The Broad Institute Genome Sequencing Platform"/>
            <consortium name="Broad Institute Genome Sequencing Center for Infectious Disease"/>
            <person name="Nutman T.B."/>
            <person name="Fink D.L."/>
            <person name="Russ C."/>
            <person name="Young S."/>
            <person name="Zeng Q."/>
            <person name="Gargeya S."/>
            <person name="Alvarado L."/>
            <person name="Berlin A."/>
            <person name="Chapman S.B."/>
            <person name="Chen Z."/>
            <person name="Freedman E."/>
            <person name="Gellesch M."/>
            <person name="Goldberg J."/>
            <person name="Griggs A."/>
            <person name="Gujja S."/>
            <person name="Heilman E.R."/>
            <person name="Heiman D."/>
            <person name="Howarth C."/>
            <person name="Mehta T."/>
            <person name="Neiman D."/>
            <person name="Pearson M."/>
            <person name="Roberts A."/>
            <person name="Saif S."/>
            <person name="Shea T."/>
            <person name="Shenoy N."/>
            <person name="Sisk P."/>
            <person name="Stolte C."/>
            <person name="Sykes S."/>
            <person name="White J."/>
            <person name="Yandava C."/>
            <person name="Haas B."/>
            <person name="Henn M.R."/>
            <person name="Nusbaum C."/>
            <person name="Birren B."/>
        </authorList>
    </citation>
    <scope>NUCLEOTIDE SEQUENCE [LARGE SCALE GENOMIC DNA]</scope>
</reference>
<sequence length="69" mass="7778">MQKRSEKMQAILHDIARWDRSNAAGVFQRNGDSAYRMGGVRASDESTPRRDSAGKREIGLEQCLIPRMA</sequence>
<evidence type="ECO:0000313" key="2">
    <source>
        <dbReference type="Proteomes" id="UP000095285"/>
    </source>
</evidence>